<dbReference type="OrthoDB" id="44467at2759"/>
<dbReference type="AlphaFoldDB" id="A0A5J5BRP6"/>
<evidence type="ECO:0008006" key="7">
    <source>
        <dbReference type="Google" id="ProtNLM"/>
    </source>
</evidence>
<keyword evidence="2 4" id="KW-0812">Transmembrane</keyword>
<evidence type="ECO:0000256" key="4">
    <source>
        <dbReference type="SAM" id="Phobius"/>
    </source>
</evidence>
<comment type="subcellular location">
    <subcellularLocation>
        <location evidence="1">Membrane</location>
    </subcellularLocation>
</comment>
<name>A0A5J5BRP6_9ASTE</name>
<accession>A0A5J5BRP6</accession>
<evidence type="ECO:0000256" key="1">
    <source>
        <dbReference type="ARBA" id="ARBA00004370"/>
    </source>
</evidence>
<protein>
    <recommendedName>
        <fullName evidence="7">ADP,ATP carrier protein</fullName>
    </recommendedName>
</protein>
<feature type="transmembrane region" description="Helical" evidence="4">
    <location>
        <begin position="87"/>
        <end position="108"/>
    </location>
</feature>
<evidence type="ECO:0000313" key="5">
    <source>
        <dbReference type="EMBL" id="KAA8545568.1"/>
    </source>
</evidence>
<dbReference type="SUPFAM" id="SSF103506">
    <property type="entry name" value="Mitochondrial carrier"/>
    <property type="match status" value="1"/>
</dbReference>
<dbReference type="EMBL" id="CM018033">
    <property type="protein sequence ID" value="KAA8545568.1"/>
    <property type="molecule type" value="Genomic_DNA"/>
</dbReference>
<organism evidence="5 6">
    <name type="scientific">Nyssa sinensis</name>
    <dbReference type="NCBI Taxonomy" id="561372"/>
    <lineage>
        <taxon>Eukaryota</taxon>
        <taxon>Viridiplantae</taxon>
        <taxon>Streptophyta</taxon>
        <taxon>Embryophyta</taxon>
        <taxon>Tracheophyta</taxon>
        <taxon>Spermatophyta</taxon>
        <taxon>Magnoliopsida</taxon>
        <taxon>eudicotyledons</taxon>
        <taxon>Gunneridae</taxon>
        <taxon>Pentapetalae</taxon>
        <taxon>asterids</taxon>
        <taxon>Cornales</taxon>
        <taxon>Nyssaceae</taxon>
        <taxon>Nyssa</taxon>
    </lineage>
</organism>
<dbReference type="GO" id="GO:0016020">
    <property type="term" value="C:membrane"/>
    <property type="evidence" value="ECO:0007669"/>
    <property type="project" value="UniProtKB-SubCell"/>
</dbReference>
<proteinExistence type="predicted"/>
<dbReference type="InterPro" id="IPR023395">
    <property type="entry name" value="MCP_dom_sf"/>
</dbReference>
<keyword evidence="4" id="KW-1133">Transmembrane helix</keyword>
<evidence type="ECO:0000256" key="2">
    <source>
        <dbReference type="ARBA" id="ARBA00022692"/>
    </source>
</evidence>
<evidence type="ECO:0000256" key="3">
    <source>
        <dbReference type="ARBA" id="ARBA00023136"/>
    </source>
</evidence>
<keyword evidence="6" id="KW-1185">Reference proteome</keyword>
<evidence type="ECO:0000313" key="6">
    <source>
        <dbReference type="Proteomes" id="UP000325577"/>
    </source>
</evidence>
<reference evidence="5 6" key="1">
    <citation type="submission" date="2019-09" db="EMBL/GenBank/DDBJ databases">
        <title>A chromosome-level genome assembly of the Chinese tupelo Nyssa sinensis.</title>
        <authorList>
            <person name="Yang X."/>
            <person name="Kang M."/>
            <person name="Yang Y."/>
            <person name="Xiong H."/>
            <person name="Wang M."/>
            <person name="Zhang Z."/>
            <person name="Wang Z."/>
            <person name="Wu H."/>
            <person name="Ma T."/>
            <person name="Liu J."/>
            <person name="Xi Z."/>
        </authorList>
    </citation>
    <scope>NUCLEOTIDE SEQUENCE [LARGE SCALE GENOMIC DNA]</scope>
    <source>
        <strain evidence="5">J267</strain>
        <tissue evidence="5">Leaf</tissue>
    </source>
</reference>
<keyword evidence="3 4" id="KW-0472">Membrane</keyword>
<dbReference type="Proteomes" id="UP000325577">
    <property type="component" value="Linkage Group LG10"/>
</dbReference>
<gene>
    <name evidence="5" type="ORF">F0562_020352</name>
</gene>
<sequence length="113" mass="12546">MDPLPRFDEEIGPLSPLAVSLAAGFSGSIAAAASHCFDTAKSRAQCIVLPKYISMERKILKWKQPGNRFERLTGIHPGDRNLLFRGIWLRMARSGIASFMIVGSYFLAIDYLT</sequence>